<feature type="compositionally biased region" description="Pro residues" evidence="2">
    <location>
        <begin position="547"/>
        <end position="557"/>
    </location>
</feature>
<feature type="region of interest" description="Disordered" evidence="2">
    <location>
        <begin position="879"/>
        <end position="933"/>
    </location>
</feature>
<feature type="compositionally biased region" description="Polar residues" evidence="2">
    <location>
        <begin position="584"/>
        <end position="594"/>
    </location>
</feature>
<dbReference type="RefSeq" id="XP_046116767.1">
    <property type="nucleotide sequence ID" value="XM_046257986.1"/>
</dbReference>
<feature type="compositionally biased region" description="Basic and acidic residues" evidence="2">
    <location>
        <begin position="359"/>
        <end position="369"/>
    </location>
</feature>
<comment type="caution">
    <text evidence="3">The sequence shown here is derived from an EMBL/GenBank/DDBJ whole genome shotgun (WGS) entry which is preliminary data.</text>
</comment>
<feature type="compositionally biased region" description="Basic residues" evidence="2">
    <location>
        <begin position="499"/>
        <end position="517"/>
    </location>
</feature>
<dbReference type="AlphaFoldDB" id="A0A9P7ZJW9"/>
<feature type="coiled-coil region" evidence="1">
    <location>
        <begin position="64"/>
        <end position="98"/>
    </location>
</feature>
<keyword evidence="4" id="KW-1185">Reference proteome</keyword>
<feature type="compositionally biased region" description="Polar residues" evidence="2">
    <location>
        <begin position="429"/>
        <end position="463"/>
    </location>
</feature>
<name>A0A9P7ZJW9_9HYPO</name>
<feature type="region of interest" description="Disordered" evidence="2">
    <location>
        <begin position="802"/>
        <end position="863"/>
    </location>
</feature>
<feature type="compositionally biased region" description="Basic and acidic residues" evidence="2">
    <location>
        <begin position="879"/>
        <end position="896"/>
    </location>
</feature>
<feature type="compositionally biased region" description="Basic and acidic residues" evidence="2">
    <location>
        <begin position="283"/>
        <end position="346"/>
    </location>
</feature>
<feature type="compositionally biased region" description="Polar residues" evidence="2">
    <location>
        <begin position="813"/>
        <end position="833"/>
    </location>
</feature>
<evidence type="ECO:0000313" key="3">
    <source>
        <dbReference type="EMBL" id="KAG9252843.1"/>
    </source>
</evidence>
<accession>A0A9P7ZJW9</accession>
<feature type="compositionally biased region" description="Pro residues" evidence="2">
    <location>
        <begin position="250"/>
        <end position="262"/>
    </location>
</feature>
<gene>
    <name evidence="3" type="ORF">F5Z01DRAFT_188661</name>
</gene>
<feature type="region of interest" description="Disordered" evidence="2">
    <location>
        <begin position="129"/>
        <end position="346"/>
    </location>
</feature>
<dbReference type="Proteomes" id="UP000887229">
    <property type="component" value="Unassembled WGS sequence"/>
</dbReference>
<evidence type="ECO:0000313" key="4">
    <source>
        <dbReference type="Proteomes" id="UP000887229"/>
    </source>
</evidence>
<sequence length="933" mass="105759">MAVEEESFEGIPPDENREIWDDAEYKFWTNFQTECKEWRDAREAKYSHETTDLRVQLSELSGKRNAIYETYTRLRAQLAQTEDELSDVSQRLAAKESEFGSLNDVHRIDVETKHKEWEHQMRVMTNFFREKRGDQPLPDDATIEPPEFMAPPKLLPEYRARPLPIVPSPPRGQSFEPPPPASTTPPAAAPPTAPKSAPPSEPSHEEILAREALAQSALVPSPAKPSPPKAPTHPTPNGHWDIVRREGRPQSPPRAYPVPQPQPQHQEQRRPDASTSWPTVEDAQSRAAHDHEVRQREEREKREWERREQELRERDIQEQVRERERRDREAVREREIARERESREWDRWERDKRALEILERKRLERDIREQVLPPPRSLSHAPTIQTHSLPPPSGVGSHEWADTLHADRDRLSRYASHNGDRPIAGTPVEASQSLPSAGHTPQPSTSLHNTPQHRSISASQTPRGLTPQEPSPALPSTQTLPSLSQQRLPPPSVLDSRPPHSHAHAHAHAHAHVHPHFHAPEPAHPHHLGHPQAIAPQRPEHQRQQHAPPPHRQPPMPAAQALPSMRHSLPTTGGFRPANGGFTPANQPVTSRPQSPLVATPVASARNSPSAPERPSEPLVEINRDNLVLRHDGTVYTWPECMAGVPRRKIHPGDPYWEPDWKDVRSEVVEAKERWHQKHQRAIELEAKKEKSGSSKYQIGRQVNRGTKILEFLDDEDQISPYQLLAKPFMHASKGGITSYDTLFRLCETLSELSKFHLDISPVDWMRHRLYEIMLESPDGSFNLPKIVHDFYHDPKLTDLRHKHGYKNIGRPSGQTRGGRQSTGPGASETTPKQPRKRKSAASTLGTPHDESEPVPSNPMVIHDEGPFLQARSAIAKKPRTEDWERLEVSEPETAHQVEVQPAATPQNAGDTPKGEHAMNGSHEMSRDIALKV</sequence>
<dbReference type="GeneID" id="70288889"/>
<dbReference type="PANTHER" id="PTHR48125:SF10">
    <property type="entry name" value="OS12G0136300 PROTEIN"/>
    <property type="match status" value="1"/>
</dbReference>
<dbReference type="EMBL" id="MU251260">
    <property type="protein sequence ID" value="KAG9252843.1"/>
    <property type="molecule type" value="Genomic_DNA"/>
</dbReference>
<reference evidence="3" key="1">
    <citation type="journal article" date="2021" name="IMA Fungus">
        <title>Genomic characterization of three marine fungi, including Emericellopsis atlantica sp. nov. with signatures of a generalist lifestyle and marine biomass degradation.</title>
        <authorList>
            <person name="Hagestad O.C."/>
            <person name="Hou L."/>
            <person name="Andersen J.H."/>
            <person name="Hansen E.H."/>
            <person name="Altermark B."/>
            <person name="Li C."/>
            <person name="Kuhnert E."/>
            <person name="Cox R.J."/>
            <person name="Crous P.W."/>
            <person name="Spatafora J.W."/>
            <person name="Lail K."/>
            <person name="Amirebrahimi M."/>
            <person name="Lipzen A."/>
            <person name="Pangilinan J."/>
            <person name="Andreopoulos W."/>
            <person name="Hayes R.D."/>
            <person name="Ng V."/>
            <person name="Grigoriev I.V."/>
            <person name="Jackson S.A."/>
            <person name="Sutton T.D.S."/>
            <person name="Dobson A.D.W."/>
            <person name="Rama T."/>
        </authorList>
    </citation>
    <scope>NUCLEOTIDE SEQUENCE</scope>
    <source>
        <strain evidence="3">TS7</strain>
    </source>
</reference>
<feature type="compositionally biased region" description="Low complexity" evidence="2">
    <location>
        <begin position="474"/>
        <end position="487"/>
    </location>
</feature>
<feature type="compositionally biased region" description="Pro residues" evidence="2">
    <location>
        <begin position="222"/>
        <end position="234"/>
    </location>
</feature>
<feature type="compositionally biased region" description="Basic and acidic residues" evidence="2">
    <location>
        <begin position="399"/>
        <end position="412"/>
    </location>
</feature>
<evidence type="ECO:0000256" key="2">
    <source>
        <dbReference type="SAM" id="MobiDB-lite"/>
    </source>
</evidence>
<proteinExistence type="predicted"/>
<protein>
    <submittedName>
        <fullName evidence="3">Uncharacterized protein</fullName>
    </submittedName>
</protein>
<organism evidence="3 4">
    <name type="scientific">Emericellopsis atlantica</name>
    <dbReference type="NCBI Taxonomy" id="2614577"/>
    <lineage>
        <taxon>Eukaryota</taxon>
        <taxon>Fungi</taxon>
        <taxon>Dikarya</taxon>
        <taxon>Ascomycota</taxon>
        <taxon>Pezizomycotina</taxon>
        <taxon>Sordariomycetes</taxon>
        <taxon>Hypocreomycetidae</taxon>
        <taxon>Hypocreales</taxon>
        <taxon>Bionectriaceae</taxon>
        <taxon>Emericellopsis</taxon>
    </lineage>
</organism>
<dbReference type="OrthoDB" id="4800057at2759"/>
<dbReference type="PANTHER" id="PTHR48125">
    <property type="entry name" value="LP07818P1"/>
    <property type="match status" value="1"/>
</dbReference>
<evidence type="ECO:0000256" key="1">
    <source>
        <dbReference type="SAM" id="Coils"/>
    </source>
</evidence>
<feature type="region of interest" description="Disordered" evidence="2">
    <location>
        <begin position="359"/>
        <end position="617"/>
    </location>
</feature>
<keyword evidence="1" id="KW-0175">Coiled coil</keyword>
<feature type="compositionally biased region" description="Basic and acidic residues" evidence="2">
    <location>
        <begin position="924"/>
        <end position="933"/>
    </location>
</feature>
<feature type="compositionally biased region" description="Pro residues" evidence="2">
    <location>
        <begin position="164"/>
        <end position="201"/>
    </location>
</feature>